<dbReference type="GO" id="GO:0072488">
    <property type="term" value="P:ammonium transmembrane transport"/>
    <property type="evidence" value="ECO:0007669"/>
    <property type="project" value="UniProtKB-KW"/>
</dbReference>
<dbReference type="PANTHER" id="PTHR11730">
    <property type="entry name" value="AMMONIUM TRANSPORTER"/>
    <property type="match status" value="1"/>
</dbReference>
<evidence type="ECO:0000256" key="8">
    <source>
        <dbReference type="RuleBase" id="RU362002"/>
    </source>
</evidence>
<feature type="transmembrane region" description="Helical" evidence="8">
    <location>
        <begin position="66"/>
        <end position="87"/>
    </location>
</feature>
<dbReference type="InterPro" id="IPR029020">
    <property type="entry name" value="Ammonium/urea_transptr"/>
</dbReference>
<feature type="transmembrane region" description="Helical" evidence="8">
    <location>
        <begin position="94"/>
        <end position="112"/>
    </location>
</feature>
<feature type="domain" description="Ammonium transporter AmtB-like" evidence="9">
    <location>
        <begin position="1"/>
        <end position="394"/>
    </location>
</feature>
<evidence type="ECO:0000313" key="10">
    <source>
        <dbReference type="EMBL" id="KAL3841509.1"/>
    </source>
</evidence>
<evidence type="ECO:0000256" key="4">
    <source>
        <dbReference type="ARBA" id="ARBA00022692"/>
    </source>
</evidence>
<keyword evidence="6 8" id="KW-0472">Membrane</keyword>
<feature type="transmembrane region" description="Helical" evidence="8">
    <location>
        <begin position="307"/>
        <end position="324"/>
    </location>
</feature>
<keyword evidence="4 8" id="KW-0812">Transmembrane</keyword>
<feature type="transmembrane region" description="Helical" evidence="8">
    <location>
        <begin position="344"/>
        <end position="366"/>
    </location>
</feature>
<comment type="similarity">
    <text evidence="2 8">Belongs to the ammonia transporter channel (TC 1.A.11.2) family.</text>
</comment>
<feature type="transmembrane region" description="Helical" evidence="8">
    <location>
        <begin position="144"/>
        <end position="162"/>
    </location>
</feature>
<evidence type="ECO:0000256" key="3">
    <source>
        <dbReference type="ARBA" id="ARBA00022448"/>
    </source>
</evidence>
<evidence type="ECO:0000256" key="7">
    <source>
        <dbReference type="ARBA" id="ARBA00023177"/>
    </source>
</evidence>
<evidence type="ECO:0000256" key="6">
    <source>
        <dbReference type="ARBA" id="ARBA00023136"/>
    </source>
</evidence>
<evidence type="ECO:0000313" key="11">
    <source>
        <dbReference type="Proteomes" id="UP001634394"/>
    </source>
</evidence>
<protein>
    <recommendedName>
        <fullName evidence="8">Ammonium transporter</fullName>
    </recommendedName>
</protein>
<reference evidence="10 11" key="1">
    <citation type="submission" date="2024-11" db="EMBL/GenBank/DDBJ databases">
        <title>Chromosome-level genome assembly of the freshwater bivalve Anodonta woodiana.</title>
        <authorList>
            <person name="Chen X."/>
        </authorList>
    </citation>
    <scope>NUCLEOTIDE SEQUENCE [LARGE SCALE GENOMIC DNA]</scope>
    <source>
        <strain evidence="10">MN2024</strain>
        <tissue evidence="10">Gills</tissue>
    </source>
</reference>
<evidence type="ECO:0000256" key="5">
    <source>
        <dbReference type="ARBA" id="ARBA00022989"/>
    </source>
</evidence>
<name>A0ABD3TWG8_SINWO</name>
<evidence type="ECO:0000256" key="2">
    <source>
        <dbReference type="ARBA" id="ARBA00005887"/>
    </source>
</evidence>
<feature type="transmembrane region" description="Helical" evidence="8">
    <location>
        <begin position="279"/>
        <end position="295"/>
    </location>
</feature>
<feature type="transmembrane region" description="Helical" evidence="8">
    <location>
        <begin position="250"/>
        <end position="273"/>
    </location>
</feature>
<dbReference type="EMBL" id="JBJQND010000017">
    <property type="protein sequence ID" value="KAL3841509.1"/>
    <property type="molecule type" value="Genomic_DNA"/>
</dbReference>
<dbReference type="GO" id="GO:0005886">
    <property type="term" value="C:plasma membrane"/>
    <property type="evidence" value="ECO:0007669"/>
    <property type="project" value="UniProtKB-SubCell"/>
</dbReference>
<dbReference type="Pfam" id="PF00909">
    <property type="entry name" value="Ammonium_transp"/>
    <property type="match status" value="1"/>
</dbReference>
<dbReference type="AlphaFoldDB" id="A0ABD3TWG8"/>
<accession>A0ABD3TWG8</accession>
<feature type="transmembrane region" description="Helical" evidence="8">
    <location>
        <begin position="21"/>
        <end position="46"/>
    </location>
</feature>
<dbReference type="FunFam" id="1.10.3430.10:FF:000010">
    <property type="entry name" value="Ammonium transporter"/>
    <property type="match status" value="1"/>
</dbReference>
<gene>
    <name evidence="10" type="ORF">ACJMK2_019643</name>
</gene>
<dbReference type="Gene3D" id="1.10.3430.10">
    <property type="entry name" value="Ammonium transporter AmtB like domains"/>
    <property type="match status" value="1"/>
</dbReference>
<dbReference type="PROSITE" id="PS01219">
    <property type="entry name" value="AMMONIUM_TRANSP"/>
    <property type="match status" value="1"/>
</dbReference>
<comment type="caution">
    <text evidence="10">The sequence shown here is derived from an EMBL/GenBank/DDBJ whole genome shotgun (WGS) entry which is preliminary data.</text>
</comment>
<comment type="subcellular location">
    <subcellularLocation>
        <location evidence="8">Cell membrane</location>
        <topology evidence="8">Multi-pass membrane protein</topology>
    </subcellularLocation>
    <subcellularLocation>
        <location evidence="1">Membrane</location>
        <topology evidence="1">Multi-pass membrane protein</topology>
    </subcellularLocation>
</comment>
<evidence type="ECO:0000259" key="9">
    <source>
        <dbReference type="Pfam" id="PF00909"/>
    </source>
</evidence>
<dbReference type="InterPro" id="IPR001905">
    <property type="entry name" value="Ammonium_transpt"/>
</dbReference>
<dbReference type="SUPFAM" id="SSF111352">
    <property type="entry name" value="Ammonium transporter"/>
    <property type="match status" value="1"/>
</dbReference>
<dbReference type="PANTHER" id="PTHR11730:SF6">
    <property type="entry name" value="AMMONIUM TRANSPORTER"/>
    <property type="match status" value="1"/>
</dbReference>
<keyword evidence="11" id="KW-1185">Reference proteome</keyword>
<proteinExistence type="inferred from homology"/>
<dbReference type="Proteomes" id="UP001634394">
    <property type="component" value="Unassembled WGS sequence"/>
</dbReference>
<organism evidence="10 11">
    <name type="scientific">Sinanodonta woodiana</name>
    <name type="common">Chinese pond mussel</name>
    <name type="synonym">Anodonta woodiana</name>
    <dbReference type="NCBI Taxonomy" id="1069815"/>
    <lineage>
        <taxon>Eukaryota</taxon>
        <taxon>Metazoa</taxon>
        <taxon>Spiralia</taxon>
        <taxon>Lophotrochozoa</taxon>
        <taxon>Mollusca</taxon>
        <taxon>Bivalvia</taxon>
        <taxon>Autobranchia</taxon>
        <taxon>Heteroconchia</taxon>
        <taxon>Palaeoheterodonta</taxon>
        <taxon>Unionida</taxon>
        <taxon>Unionoidea</taxon>
        <taxon>Unionidae</taxon>
        <taxon>Unioninae</taxon>
        <taxon>Sinanodonta</taxon>
    </lineage>
</organism>
<feature type="transmembrane region" description="Helical" evidence="8">
    <location>
        <begin position="215"/>
        <end position="238"/>
    </location>
</feature>
<sequence length="456" mass="49820">MQCGFAFLEAGAVRSKNATNILVKTVFDSFIAGIAYWLIGYAFAYGEGNDFIGWKYFASSELPNTRYAFFFFQYTFAATSSTIVSGAVAERCEFLAYFVYSFFITGIIYPLVTHWTWAGGFLYKGVDYGGDIGQVGYRDFSGSGIVHVVGGVASFVAAVVLGPRIGRFDKKAKIIAKIRGHSVPITALGGFILFFGFLAFNGGSQITIQNEGDGAAVSIAVVNTFISASFAAFTALFLNRTHVFGNRSWSLLNSINGSLAGMVAICAGCNAYYPWGACVVGILAAISYQLWSYIVQRLRVDDPLDAVAVHFGGGICGVIIVAFLDKKNGIVFNWNRKAGLFLAWQLAGLATIIGWTVSWTFLLFGIMKLLKVLRVSEEVELKGLDISHHNEPAYPVEAYGHGHVEKIIQILENTPMEVTHSYQNLAFVLQELEDKGPYEHPEVKAALNKDDTITKL</sequence>
<dbReference type="InterPro" id="IPR018047">
    <property type="entry name" value="Ammonium_transpt_CS"/>
</dbReference>
<dbReference type="NCBIfam" id="TIGR00836">
    <property type="entry name" value="amt"/>
    <property type="match status" value="1"/>
</dbReference>
<feature type="transmembrane region" description="Helical" evidence="8">
    <location>
        <begin position="183"/>
        <end position="203"/>
    </location>
</feature>
<keyword evidence="5 8" id="KW-1133">Transmembrane helix</keyword>
<dbReference type="InterPro" id="IPR024041">
    <property type="entry name" value="NH4_transpt_AmtB-like_dom"/>
</dbReference>
<evidence type="ECO:0000256" key="1">
    <source>
        <dbReference type="ARBA" id="ARBA00004141"/>
    </source>
</evidence>
<keyword evidence="3 8" id="KW-0813">Transport</keyword>
<keyword evidence="7 8" id="KW-0924">Ammonia transport</keyword>